<dbReference type="GO" id="GO:0006402">
    <property type="term" value="P:mRNA catabolic process"/>
    <property type="evidence" value="ECO:0007669"/>
    <property type="project" value="UniProtKB-UniRule"/>
</dbReference>
<organism evidence="9 10">
    <name type="scientific">Candidatus Mcinerneyibacterium aminivorans</name>
    <dbReference type="NCBI Taxonomy" id="2703815"/>
    <lineage>
        <taxon>Bacteria</taxon>
        <taxon>Candidatus Macinerneyibacteriota</taxon>
        <taxon>Candidatus Mcinerneyibacteria</taxon>
        <taxon>Candidatus Mcinerneyibacteriales</taxon>
        <taxon>Candidatus Mcinerneyibacteriaceae</taxon>
        <taxon>Candidatus Mcinerneyibacterium</taxon>
    </lineage>
</organism>
<dbReference type="CDD" id="cd22431">
    <property type="entry name" value="KH-I_RNaseY"/>
    <property type="match status" value="1"/>
</dbReference>
<keyword evidence="5" id="KW-0472">Membrane</keyword>
<dbReference type="Pfam" id="PF12072">
    <property type="entry name" value="RNase_Y_N"/>
    <property type="match status" value="1"/>
</dbReference>
<keyword evidence="2 5" id="KW-0255">Endonuclease</keyword>
<feature type="transmembrane region" description="Helical" evidence="5">
    <location>
        <begin position="6"/>
        <end position="25"/>
    </location>
</feature>
<dbReference type="InterPro" id="IPR006674">
    <property type="entry name" value="HD_domain"/>
</dbReference>
<evidence type="ECO:0000256" key="1">
    <source>
        <dbReference type="ARBA" id="ARBA00022722"/>
    </source>
</evidence>
<comment type="similarity">
    <text evidence="5">Belongs to the RNase Y family.</text>
</comment>
<dbReference type="GO" id="GO:0004521">
    <property type="term" value="F:RNA endonuclease activity"/>
    <property type="evidence" value="ECO:0007669"/>
    <property type="project" value="UniProtKB-UniRule"/>
</dbReference>
<keyword evidence="5" id="KW-1003">Cell membrane</keyword>
<evidence type="ECO:0000256" key="7">
    <source>
        <dbReference type="SAM" id="Coils"/>
    </source>
</evidence>
<reference evidence="9" key="1">
    <citation type="submission" date="2019-08" db="EMBL/GenBank/DDBJ databases">
        <title>Genomic characterization of a novel candidate phylum (ARYD3) from a high temperature, high salinity tertiary oil reservoir in north central Oklahoma, USA.</title>
        <authorList>
            <person name="Youssef N.H."/>
            <person name="Yadav A."/>
            <person name="Elshahed M.S."/>
        </authorList>
    </citation>
    <scope>NUCLEOTIDE SEQUENCE [LARGE SCALE GENOMIC DNA]</scope>
    <source>
        <strain evidence="9">ARYD3</strain>
    </source>
</reference>
<dbReference type="Gene3D" id="1.10.3210.10">
    <property type="entry name" value="Hypothetical protein af1432"/>
    <property type="match status" value="1"/>
</dbReference>
<name>A0A5D0MKS8_9BACT</name>
<dbReference type="HAMAP" id="MF_00335">
    <property type="entry name" value="RNase_Y"/>
    <property type="match status" value="1"/>
</dbReference>
<dbReference type="Pfam" id="PF01966">
    <property type="entry name" value="HD"/>
    <property type="match status" value="1"/>
</dbReference>
<comment type="subcellular location">
    <subcellularLocation>
        <location evidence="5">Cell membrane</location>
        <topology evidence="5">Single-pass membrane protein</topology>
    </subcellularLocation>
</comment>
<dbReference type="InterPro" id="IPR017705">
    <property type="entry name" value="Ribonuclease_Y"/>
</dbReference>
<evidence type="ECO:0000256" key="5">
    <source>
        <dbReference type="HAMAP-Rule" id="MF_00335"/>
    </source>
</evidence>
<dbReference type="InterPro" id="IPR003607">
    <property type="entry name" value="HD/PDEase_dom"/>
</dbReference>
<dbReference type="PROSITE" id="PS51831">
    <property type="entry name" value="HD"/>
    <property type="match status" value="1"/>
</dbReference>
<comment type="caution">
    <text evidence="9">The sequence shown here is derived from an EMBL/GenBank/DDBJ whole genome shotgun (WGS) entry which is preliminary data.</text>
</comment>
<keyword evidence="10" id="KW-1185">Reference proteome</keyword>
<keyword evidence="7" id="KW-0175">Coiled coil</keyword>
<proteinExistence type="inferred from homology"/>
<dbReference type="InterPro" id="IPR036612">
    <property type="entry name" value="KH_dom_type_1_sf"/>
</dbReference>
<dbReference type="EMBL" id="VSIX01000009">
    <property type="protein sequence ID" value="TYB32050.1"/>
    <property type="molecule type" value="Genomic_DNA"/>
</dbReference>
<dbReference type="CDD" id="cd00077">
    <property type="entry name" value="HDc"/>
    <property type="match status" value="1"/>
</dbReference>
<dbReference type="SUPFAM" id="SSF54791">
    <property type="entry name" value="Eukaryotic type KH-domain (KH-domain type I)"/>
    <property type="match status" value="1"/>
</dbReference>
<evidence type="ECO:0000256" key="4">
    <source>
        <dbReference type="ARBA" id="ARBA00022884"/>
    </source>
</evidence>
<feature type="coiled-coil region" evidence="7">
    <location>
        <begin position="161"/>
        <end position="188"/>
    </location>
</feature>
<sequence length="517" mass="59131">MNSIVIGIIGFILGTVISILIKSIYDKKRKKDVKRQSQEIIDSAKKEAESIKKEAKLHAKSELYEWRNKFEKEKEEKSKQLTKFEQRLMEKEEKLDKRRDILEKREDKVYKKEKELNNWEDKLEKEEKEIKTIKKRQLDELSNITNMNYEEAKQEFLDKVSEDARDEANILAKKIKDEAKENAEKEANNIIIEAIQRTAVDTVSDNTTSVVNLPSDSMKGRVIGREGRNIRTLQKVTGVDFIIDDTPEAVTLSCFDPIRREIARRALEKLIVDGRIHPGRIEKVVEKTKKDIDKQFKEDGKEVIMDLNISHVHPKLVKLLGRLKFRTSYGQNVLQHSIESAIIMSIMAGELKLNVQLAKRIGLLHDIGKAVDFEREGTHAAIGAELAKKYGENDTVVNAIDAHHSEAECNSPYAVLIIASDAISAARPGARRESLESYIKRLENLERIASKPDGVEKAYAIQAGREIRIIVEPDQIDDAKAAQLSHNLSTKIEKELDYPGKIKINVIREKRHIEYAK</sequence>
<evidence type="ECO:0000259" key="8">
    <source>
        <dbReference type="PROSITE" id="PS51831"/>
    </source>
</evidence>
<accession>A0A5D0MKS8</accession>
<dbReference type="GO" id="GO:0005886">
    <property type="term" value="C:plasma membrane"/>
    <property type="evidence" value="ECO:0007669"/>
    <property type="project" value="UniProtKB-SubCell"/>
</dbReference>
<dbReference type="PROSITE" id="PS50084">
    <property type="entry name" value="KH_TYPE_1"/>
    <property type="match status" value="1"/>
</dbReference>
<dbReference type="Pfam" id="PF00013">
    <property type="entry name" value="KH_1"/>
    <property type="match status" value="1"/>
</dbReference>
<dbReference type="Gene3D" id="3.30.1370.10">
    <property type="entry name" value="K Homology domain, type 1"/>
    <property type="match status" value="1"/>
</dbReference>
<evidence type="ECO:0000313" key="9">
    <source>
        <dbReference type="EMBL" id="TYB32050.1"/>
    </source>
</evidence>
<keyword evidence="5" id="KW-0812">Transmembrane</keyword>
<dbReference type="GO" id="GO:0003723">
    <property type="term" value="F:RNA binding"/>
    <property type="evidence" value="ECO:0007669"/>
    <property type="project" value="UniProtKB-UniRule"/>
</dbReference>
<protein>
    <recommendedName>
        <fullName evidence="5 6">Ribonuclease Y</fullName>
        <shortName evidence="5">RNase Y</shortName>
        <ecNumber evidence="5 6">3.1.-.-</ecNumber>
    </recommendedName>
</protein>
<dbReference type="SUPFAM" id="SSF109604">
    <property type="entry name" value="HD-domain/PDEase-like"/>
    <property type="match status" value="1"/>
</dbReference>
<comment type="function">
    <text evidence="5">Endoribonuclease that initiates mRNA decay.</text>
</comment>
<feature type="domain" description="HD" evidence="8">
    <location>
        <begin position="333"/>
        <end position="426"/>
    </location>
</feature>
<dbReference type="EC" id="3.1.-.-" evidence="5 6"/>
<dbReference type="InterPro" id="IPR022711">
    <property type="entry name" value="RNase_Y_N"/>
</dbReference>
<dbReference type="SMART" id="SM00322">
    <property type="entry name" value="KH"/>
    <property type="match status" value="1"/>
</dbReference>
<evidence type="ECO:0000256" key="6">
    <source>
        <dbReference type="NCBIfam" id="TIGR03319"/>
    </source>
</evidence>
<dbReference type="GO" id="GO:0016787">
    <property type="term" value="F:hydrolase activity"/>
    <property type="evidence" value="ECO:0007669"/>
    <property type="project" value="UniProtKB-KW"/>
</dbReference>
<dbReference type="InterPro" id="IPR004088">
    <property type="entry name" value="KH_dom_type_1"/>
</dbReference>
<keyword evidence="1 5" id="KW-0540">Nuclease</keyword>
<evidence type="ECO:0000313" key="10">
    <source>
        <dbReference type="Proteomes" id="UP000324143"/>
    </source>
</evidence>
<keyword evidence="5" id="KW-1133">Transmembrane helix</keyword>
<dbReference type="SMART" id="SM00471">
    <property type="entry name" value="HDc"/>
    <property type="match status" value="1"/>
</dbReference>
<feature type="coiled-coil region" evidence="7">
    <location>
        <begin position="34"/>
        <end position="136"/>
    </location>
</feature>
<dbReference type="PANTHER" id="PTHR12826:SF15">
    <property type="entry name" value="RIBONUCLEASE Y"/>
    <property type="match status" value="1"/>
</dbReference>
<keyword evidence="4 5" id="KW-0694">RNA-binding</keyword>
<dbReference type="NCBIfam" id="TIGR03319">
    <property type="entry name" value="RNase_Y"/>
    <property type="match status" value="1"/>
</dbReference>
<dbReference type="InterPro" id="IPR004087">
    <property type="entry name" value="KH_dom"/>
</dbReference>
<keyword evidence="3 5" id="KW-0378">Hydrolase</keyword>
<evidence type="ECO:0000256" key="2">
    <source>
        <dbReference type="ARBA" id="ARBA00022759"/>
    </source>
</evidence>
<dbReference type="PANTHER" id="PTHR12826">
    <property type="entry name" value="RIBONUCLEASE Y"/>
    <property type="match status" value="1"/>
</dbReference>
<dbReference type="InterPro" id="IPR006675">
    <property type="entry name" value="HDIG_dom"/>
</dbReference>
<evidence type="ECO:0000256" key="3">
    <source>
        <dbReference type="ARBA" id="ARBA00022801"/>
    </source>
</evidence>
<gene>
    <name evidence="5 9" type="primary">rny</name>
    <name evidence="9" type="ORF">FXF47_00970</name>
</gene>
<dbReference type="AlphaFoldDB" id="A0A5D0MKS8"/>
<dbReference type="NCBIfam" id="TIGR00277">
    <property type="entry name" value="HDIG"/>
    <property type="match status" value="1"/>
</dbReference>
<dbReference type="Proteomes" id="UP000324143">
    <property type="component" value="Unassembled WGS sequence"/>
</dbReference>